<dbReference type="EMBL" id="LXIE01000012">
    <property type="protein sequence ID" value="OAD91643.1"/>
    <property type="molecule type" value="Genomic_DNA"/>
</dbReference>
<proteinExistence type="predicted"/>
<dbReference type="AlphaFoldDB" id="A0A1A9LEK1"/>
<protein>
    <submittedName>
        <fullName evidence="1">Uncharacterized protein</fullName>
    </submittedName>
</protein>
<sequence length="249" mass="28302">MLLLPLLAVSQNNTEYGVFENALLTPNPGQITQFEKGITAHNKKYHGDGPYGGRVYWISNGPKTGSYVWVMGPFPWSSLDNRPAQKDGHDADWNNNVAPYITADSGAQSYWRFNAEMSRFPKDFTIKNMEVDTWDIKRGKYKEAMALVKKVHDMYASKSPEDIYGIYTNEFSSTKEGRDLAVISFFEKSAWLGEDHDISNKYDEMYGAGSWDRFLKDWMDVTNGGDTEIWIYVPELSGISGDVKVADRK</sequence>
<evidence type="ECO:0000313" key="2">
    <source>
        <dbReference type="Proteomes" id="UP000077552"/>
    </source>
</evidence>
<dbReference type="OrthoDB" id="659133at2"/>
<keyword evidence="2" id="KW-1185">Reference proteome</keyword>
<dbReference type="STRING" id="1385699.A7A78_03610"/>
<gene>
    <name evidence="1" type="ORF">A7A78_03610</name>
</gene>
<organism evidence="1 2">
    <name type="scientific">Aequorivita soesokkakensis</name>
    <dbReference type="NCBI Taxonomy" id="1385699"/>
    <lineage>
        <taxon>Bacteria</taxon>
        <taxon>Pseudomonadati</taxon>
        <taxon>Bacteroidota</taxon>
        <taxon>Flavobacteriia</taxon>
        <taxon>Flavobacteriales</taxon>
        <taxon>Flavobacteriaceae</taxon>
        <taxon>Aequorivita</taxon>
    </lineage>
</organism>
<accession>A0A1A9LEK1</accession>
<comment type="caution">
    <text evidence="1">The sequence shown here is derived from an EMBL/GenBank/DDBJ whole genome shotgun (WGS) entry which is preliminary data.</text>
</comment>
<evidence type="ECO:0000313" key="1">
    <source>
        <dbReference type="EMBL" id="OAD91643.1"/>
    </source>
</evidence>
<dbReference type="Proteomes" id="UP000077552">
    <property type="component" value="Unassembled WGS sequence"/>
</dbReference>
<reference evidence="1 2" key="1">
    <citation type="submission" date="2016-05" db="EMBL/GenBank/DDBJ databases">
        <title>Genome sequencing of Vitellibacter soesokkakensis RSSK-12.</title>
        <authorList>
            <person name="Thevarajoo S."/>
            <person name="Selvaratnam C."/>
            <person name="Goh K.M."/>
            <person name="Chan K.-G."/>
            <person name="Chong C.S."/>
        </authorList>
    </citation>
    <scope>NUCLEOTIDE SEQUENCE [LARGE SCALE GENOMIC DNA]</scope>
    <source>
        <strain evidence="1 2">RSSK-12</strain>
    </source>
</reference>
<name>A0A1A9LEK1_9FLAO</name>